<protein>
    <submittedName>
        <fullName evidence="1">Uncharacterized protein</fullName>
    </submittedName>
</protein>
<dbReference type="EMBL" id="CM056816">
    <property type="protein sequence ID" value="KAJ8633693.1"/>
    <property type="molecule type" value="Genomic_DNA"/>
</dbReference>
<proteinExistence type="predicted"/>
<sequence>MSQMKSISHLDNAPSTPGKFKMDKSPYIHRLRWHSSMAKIAFYSFVFVGILLVFFLRSPSPTSSAAAAADPARRALITSTWGGASWEKRVRSSARVRTPRGITVLVTGAGGFVGVHVSLALKRRGDGVLGLDNFNDYYDPSLKRDRQALLERSGVFVVEGDINDGALLRKLFDVVPFSHVMHLAAQAGVRYAMQNPSSYVHSNIAGLVSVLEACKSANPQPAVVWASSSSVYGLNSKVPFSERDRTDQPASLYAATKKAGEEIAHTYNHIYGLSITGLRFFTVYGPWGRPDMAYFFFTKDILSGRSINIFEGPNHGTVARDFTYIDDIVKGCLASLDTAEKSTGSGGKKKAPAQLRVFNLGNTSPVPVTELVSILEKLLKVKANKKMLKMPRNGDVQFTHANISLAQKELGYKPTTDLQTGLKKFVKWYLGYNSIMGRKSVG</sequence>
<reference evidence="1 2" key="1">
    <citation type="journal article" date="2022" name="Hortic Res">
        <title>A haplotype resolved chromosomal level avocado genome allows analysis of novel avocado genes.</title>
        <authorList>
            <person name="Nath O."/>
            <person name="Fletcher S.J."/>
            <person name="Hayward A."/>
            <person name="Shaw L.M."/>
            <person name="Masouleh A.K."/>
            <person name="Furtado A."/>
            <person name="Henry R.J."/>
            <person name="Mitter N."/>
        </authorList>
    </citation>
    <scope>NUCLEOTIDE SEQUENCE [LARGE SCALE GENOMIC DNA]</scope>
    <source>
        <strain evidence="2">cv. Hass</strain>
    </source>
</reference>
<keyword evidence="2" id="KW-1185">Reference proteome</keyword>
<organism evidence="1 2">
    <name type="scientific">Persea americana</name>
    <name type="common">Avocado</name>
    <dbReference type="NCBI Taxonomy" id="3435"/>
    <lineage>
        <taxon>Eukaryota</taxon>
        <taxon>Viridiplantae</taxon>
        <taxon>Streptophyta</taxon>
        <taxon>Embryophyta</taxon>
        <taxon>Tracheophyta</taxon>
        <taxon>Spermatophyta</taxon>
        <taxon>Magnoliopsida</taxon>
        <taxon>Magnoliidae</taxon>
        <taxon>Laurales</taxon>
        <taxon>Lauraceae</taxon>
        <taxon>Persea</taxon>
    </lineage>
</organism>
<accession>A0ACC2LKH8</accession>
<dbReference type="Proteomes" id="UP001234297">
    <property type="component" value="Chromosome 8"/>
</dbReference>
<gene>
    <name evidence="1" type="ORF">MRB53_027029</name>
</gene>
<evidence type="ECO:0000313" key="1">
    <source>
        <dbReference type="EMBL" id="KAJ8633693.1"/>
    </source>
</evidence>
<comment type="caution">
    <text evidence="1">The sequence shown here is derived from an EMBL/GenBank/DDBJ whole genome shotgun (WGS) entry which is preliminary data.</text>
</comment>
<evidence type="ECO:0000313" key="2">
    <source>
        <dbReference type="Proteomes" id="UP001234297"/>
    </source>
</evidence>
<name>A0ACC2LKH8_PERAE</name>